<keyword evidence="2" id="KW-1185">Reference proteome</keyword>
<proteinExistence type="predicted"/>
<dbReference type="EMBL" id="CM042032">
    <property type="protein sequence ID" value="KAI3776765.1"/>
    <property type="molecule type" value="Genomic_DNA"/>
</dbReference>
<reference evidence="2" key="1">
    <citation type="journal article" date="2022" name="Mol. Ecol. Resour.">
        <title>The genomes of chicory, endive, great burdock and yacon provide insights into Asteraceae palaeo-polyploidization history and plant inulin production.</title>
        <authorList>
            <person name="Fan W."/>
            <person name="Wang S."/>
            <person name="Wang H."/>
            <person name="Wang A."/>
            <person name="Jiang F."/>
            <person name="Liu H."/>
            <person name="Zhao H."/>
            <person name="Xu D."/>
            <person name="Zhang Y."/>
        </authorList>
    </citation>
    <scope>NUCLEOTIDE SEQUENCE [LARGE SCALE GENOMIC DNA]</scope>
    <source>
        <strain evidence="2">cv. Yunnan</strain>
    </source>
</reference>
<gene>
    <name evidence="1" type="ORF">L1987_46554</name>
</gene>
<sequence length="71" mass="8273">MKSSFFRIHIIFLGEYSPHKFLGNTQFYLAGICKYEESCKFNHSKSEAEKSPLQLNIFGFPKRLGKMNCSF</sequence>
<name>A0ACB9G129_9ASTR</name>
<reference evidence="1 2" key="2">
    <citation type="journal article" date="2022" name="Mol. Ecol. Resour.">
        <title>The genomes of chicory, endive, great burdock and yacon provide insights into Asteraceae paleo-polyploidization history and plant inulin production.</title>
        <authorList>
            <person name="Fan W."/>
            <person name="Wang S."/>
            <person name="Wang H."/>
            <person name="Wang A."/>
            <person name="Jiang F."/>
            <person name="Liu H."/>
            <person name="Zhao H."/>
            <person name="Xu D."/>
            <person name="Zhang Y."/>
        </authorList>
    </citation>
    <scope>NUCLEOTIDE SEQUENCE [LARGE SCALE GENOMIC DNA]</scope>
    <source>
        <strain evidence="2">cv. Yunnan</strain>
        <tissue evidence="1">Leaves</tissue>
    </source>
</reference>
<comment type="caution">
    <text evidence="1">The sequence shown here is derived from an EMBL/GenBank/DDBJ whole genome shotgun (WGS) entry which is preliminary data.</text>
</comment>
<evidence type="ECO:0000313" key="2">
    <source>
        <dbReference type="Proteomes" id="UP001056120"/>
    </source>
</evidence>
<protein>
    <submittedName>
        <fullName evidence="1">Uncharacterized protein</fullName>
    </submittedName>
</protein>
<evidence type="ECO:0000313" key="1">
    <source>
        <dbReference type="EMBL" id="KAI3776765.1"/>
    </source>
</evidence>
<accession>A0ACB9G129</accession>
<organism evidence="1 2">
    <name type="scientific">Smallanthus sonchifolius</name>
    <dbReference type="NCBI Taxonomy" id="185202"/>
    <lineage>
        <taxon>Eukaryota</taxon>
        <taxon>Viridiplantae</taxon>
        <taxon>Streptophyta</taxon>
        <taxon>Embryophyta</taxon>
        <taxon>Tracheophyta</taxon>
        <taxon>Spermatophyta</taxon>
        <taxon>Magnoliopsida</taxon>
        <taxon>eudicotyledons</taxon>
        <taxon>Gunneridae</taxon>
        <taxon>Pentapetalae</taxon>
        <taxon>asterids</taxon>
        <taxon>campanulids</taxon>
        <taxon>Asterales</taxon>
        <taxon>Asteraceae</taxon>
        <taxon>Asteroideae</taxon>
        <taxon>Heliantheae alliance</taxon>
        <taxon>Millerieae</taxon>
        <taxon>Smallanthus</taxon>
    </lineage>
</organism>
<dbReference type="Proteomes" id="UP001056120">
    <property type="component" value="Linkage Group LG15"/>
</dbReference>